<proteinExistence type="predicted"/>
<comment type="caution">
    <text evidence="2">The sequence shown here is derived from an EMBL/GenBank/DDBJ whole genome shotgun (WGS) entry which is preliminary data.</text>
</comment>
<dbReference type="AlphaFoldDB" id="A0A081KGR2"/>
<evidence type="ECO:0000313" key="2">
    <source>
        <dbReference type="EMBL" id="KEI73338.1"/>
    </source>
</evidence>
<keyword evidence="3" id="KW-1185">Reference proteome</keyword>
<keyword evidence="1" id="KW-0812">Transmembrane</keyword>
<organism evidence="2 3">
    <name type="scientific">Endozoicomonas elysicola</name>
    <dbReference type="NCBI Taxonomy" id="305900"/>
    <lineage>
        <taxon>Bacteria</taxon>
        <taxon>Pseudomonadati</taxon>
        <taxon>Pseudomonadota</taxon>
        <taxon>Gammaproteobacteria</taxon>
        <taxon>Oceanospirillales</taxon>
        <taxon>Endozoicomonadaceae</taxon>
        <taxon>Endozoicomonas</taxon>
    </lineage>
</organism>
<dbReference type="EMBL" id="JOJP01000001">
    <property type="protein sequence ID" value="KEI73338.1"/>
    <property type="molecule type" value="Genomic_DNA"/>
</dbReference>
<evidence type="ECO:0000313" key="3">
    <source>
        <dbReference type="Proteomes" id="UP000027997"/>
    </source>
</evidence>
<name>A0A081KGR2_9GAMM</name>
<feature type="transmembrane region" description="Helical" evidence="1">
    <location>
        <begin position="15"/>
        <end position="34"/>
    </location>
</feature>
<keyword evidence="1" id="KW-0472">Membrane</keyword>
<sequence length="80" mass="9171">MGTPEGIRLAVAHHWSQSFISIVRFVYFCLLIAVKDNVLKENISKKAKESARTENKYFRFEELKAGPALSSSNRKGTHWM</sequence>
<dbReference type="RefSeq" id="WP_020581878.1">
    <property type="nucleotide sequence ID" value="NZ_JOJP01000001.1"/>
</dbReference>
<gene>
    <name evidence="2" type="ORF">GV64_23795</name>
</gene>
<accession>A0A081KGR2</accession>
<dbReference type="Proteomes" id="UP000027997">
    <property type="component" value="Unassembled WGS sequence"/>
</dbReference>
<evidence type="ECO:0000256" key="1">
    <source>
        <dbReference type="SAM" id="Phobius"/>
    </source>
</evidence>
<keyword evidence="1" id="KW-1133">Transmembrane helix</keyword>
<reference evidence="2 3" key="1">
    <citation type="submission" date="2014-06" db="EMBL/GenBank/DDBJ databases">
        <title>Whole Genome Sequences of Three Symbiotic Endozoicomonas Bacteria.</title>
        <authorList>
            <person name="Neave M.J."/>
            <person name="Apprill A."/>
            <person name="Voolstra C.R."/>
        </authorList>
    </citation>
    <scope>NUCLEOTIDE SEQUENCE [LARGE SCALE GENOMIC DNA]</scope>
    <source>
        <strain evidence="2 3">DSM 22380</strain>
    </source>
</reference>
<protein>
    <submittedName>
        <fullName evidence="2">Uncharacterized protein</fullName>
    </submittedName>
</protein>